<evidence type="ECO:0000313" key="2">
    <source>
        <dbReference type="Proteomes" id="UP000007015"/>
    </source>
</evidence>
<evidence type="ECO:0000313" key="1">
    <source>
        <dbReference type="EMBL" id="EEC70162.1"/>
    </source>
</evidence>
<dbReference type="Gramene" id="BGIOSGA002987-TA">
    <property type="protein sequence ID" value="BGIOSGA002987-PA"/>
    <property type="gene ID" value="BGIOSGA002987"/>
</dbReference>
<accession>B8AAN0</accession>
<dbReference type="Proteomes" id="UP000007015">
    <property type="component" value="Chromosome 1"/>
</dbReference>
<name>B8AAN0_ORYSI</name>
<dbReference type="HOGENOM" id="CLU_2473004_0_0_1"/>
<gene>
    <name evidence="1" type="ORF">OsI_00874</name>
</gene>
<dbReference type="AlphaFoldDB" id="B8AAN0"/>
<dbReference type="EMBL" id="CM000126">
    <property type="protein sequence ID" value="EEC70162.1"/>
    <property type="molecule type" value="Genomic_DNA"/>
</dbReference>
<proteinExistence type="predicted"/>
<keyword evidence="2" id="KW-1185">Reference proteome</keyword>
<organism evidence="1 2">
    <name type="scientific">Oryza sativa subsp. indica</name>
    <name type="common">Rice</name>
    <dbReference type="NCBI Taxonomy" id="39946"/>
    <lineage>
        <taxon>Eukaryota</taxon>
        <taxon>Viridiplantae</taxon>
        <taxon>Streptophyta</taxon>
        <taxon>Embryophyta</taxon>
        <taxon>Tracheophyta</taxon>
        <taxon>Spermatophyta</taxon>
        <taxon>Magnoliopsida</taxon>
        <taxon>Liliopsida</taxon>
        <taxon>Poales</taxon>
        <taxon>Poaceae</taxon>
        <taxon>BOP clade</taxon>
        <taxon>Oryzoideae</taxon>
        <taxon>Oryzeae</taxon>
        <taxon>Oryzinae</taxon>
        <taxon>Oryza</taxon>
        <taxon>Oryza sativa</taxon>
    </lineage>
</organism>
<protein>
    <submittedName>
        <fullName evidence="1">Uncharacterized protein</fullName>
    </submittedName>
</protein>
<sequence>MSSRRAVRPSRGTAKAAAQAAAAAAAVKRAATLRANAKTVRVVAGKVQDRRGGGHWLDRVLDTSYTSTGRFARQSTVRLRNRARDVSY</sequence>
<reference evidence="1 2" key="1">
    <citation type="journal article" date="2005" name="PLoS Biol.">
        <title>The genomes of Oryza sativa: a history of duplications.</title>
        <authorList>
            <person name="Yu J."/>
            <person name="Wang J."/>
            <person name="Lin W."/>
            <person name="Li S."/>
            <person name="Li H."/>
            <person name="Zhou J."/>
            <person name="Ni P."/>
            <person name="Dong W."/>
            <person name="Hu S."/>
            <person name="Zeng C."/>
            <person name="Zhang J."/>
            <person name="Zhang Y."/>
            <person name="Li R."/>
            <person name="Xu Z."/>
            <person name="Li S."/>
            <person name="Li X."/>
            <person name="Zheng H."/>
            <person name="Cong L."/>
            <person name="Lin L."/>
            <person name="Yin J."/>
            <person name="Geng J."/>
            <person name="Li G."/>
            <person name="Shi J."/>
            <person name="Liu J."/>
            <person name="Lv H."/>
            <person name="Li J."/>
            <person name="Wang J."/>
            <person name="Deng Y."/>
            <person name="Ran L."/>
            <person name="Shi X."/>
            <person name="Wang X."/>
            <person name="Wu Q."/>
            <person name="Li C."/>
            <person name="Ren X."/>
            <person name="Wang J."/>
            <person name="Wang X."/>
            <person name="Li D."/>
            <person name="Liu D."/>
            <person name="Zhang X."/>
            <person name="Ji Z."/>
            <person name="Zhao W."/>
            <person name="Sun Y."/>
            <person name="Zhang Z."/>
            <person name="Bao J."/>
            <person name="Han Y."/>
            <person name="Dong L."/>
            <person name="Ji J."/>
            <person name="Chen P."/>
            <person name="Wu S."/>
            <person name="Liu J."/>
            <person name="Xiao Y."/>
            <person name="Bu D."/>
            <person name="Tan J."/>
            <person name="Yang L."/>
            <person name="Ye C."/>
            <person name="Zhang J."/>
            <person name="Xu J."/>
            <person name="Zhou Y."/>
            <person name="Yu Y."/>
            <person name="Zhang B."/>
            <person name="Zhuang S."/>
            <person name="Wei H."/>
            <person name="Liu B."/>
            <person name="Lei M."/>
            <person name="Yu H."/>
            <person name="Li Y."/>
            <person name="Xu H."/>
            <person name="Wei S."/>
            <person name="He X."/>
            <person name="Fang L."/>
            <person name="Zhang Z."/>
            <person name="Zhang Y."/>
            <person name="Huang X."/>
            <person name="Su Z."/>
            <person name="Tong W."/>
            <person name="Li J."/>
            <person name="Tong Z."/>
            <person name="Li S."/>
            <person name="Ye J."/>
            <person name="Wang L."/>
            <person name="Fang L."/>
            <person name="Lei T."/>
            <person name="Chen C."/>
            <person name="Chen H."/>
            <person name="Xu Z."/>
            <person name="Li H."/>
            <person name="Huang H."/>
            <person name="Zhang F."/>
            <person name="Xu H."/>
            <person name="Li N."/>
            <person name="Zhao C."/>
            <person name="Li S."/>
            <person name="Dong L."/>
            <person name="Huang Y."/>
            <person name="Li L."/>
            <person name="Xi Y."/>
            <person name="Qi Q."/>
            <person name="Li W."/>
            <person name="Zhang B."/>
            <person name="Hu W."/>
            <person name="Zhang Y."/>
            <person name="Tian X."/>
            <person name="Jiao Y."/>
            <person name="Liang X."/>
            <person name="Jin J."/>
            <person name="Gao L."/>
            <person name="Zheng W."/>
            <person name="Hao B."/>
            <person name="Liu S."/>
            <person name="Wang W."/>
            <person name="Yuan L."/>
            <person name="Cao M."/>
            <person name="McDermott J."/>
            <person name="Samudrala R."/>
            <person name="Wang J."/>
            <person name="Wong G.K."/>
            <person name="Yang H."/>
        </authorList>
    </citation>
    <scope>NUCLEOTIDE SEQUENCE [LARGE SCALE GENOMIC DNA]</scope>
    <source>
        <strain evidence="2">cv. 93-11</strain>
    </source>
</reference>